<keyword evidence="2" id="KW-1185">Reference proteome</keyword>
<dbReference type="Proteomes" id="UP001408356">
    <property type="component" value="Unassembled WGS sequence"/>
</dbReference>
<accession>A0ABR2UPE3</accession>
<dbReference type="EMBL" id="JARVKF010000407">
    <property type="protein sequence ID" value="KAK9416301.1"/>
    <property type="molecule type" value="Genomic_DNA"/>
</dbReference>
<proteinExistence type="predicted"/>
<comment type="caution">
    <text evidence="1">The sequence shown here is derived from an EMBL/GenBank/DDBJ whole genome shotgun (WGS) entry which is preliminary data.</text>
</comment>
<organism evidence="1 2">
    <name type="scientific">Seiridium unicorne</name>
    <dbReference type="NCBI Taxonomy" id="138068"/>
    <lineage>
        <taxon>Eukaryota</taxon>
        <taxon>Fungi</taxon>
        <taxon>Dikarya</taxon>
        <taxon>Ascomycota</taxon>
        <taxon>Pezizomycotina</taxon>
        <taxon>Sordariomycetes</taxon>
        <taxon>Xylariomycetidae</taxon>
        <taxon>Amphisphaeriales</taxon>
        <taxon>Sporocadaceae</taxon>
        <taxon>Seiridium</taxon>
    </lineage>
</organism>
<reference evidence="1 2" key="1">
    <citation type="journal article" date="2024" name="J. Plant Pathol.">
        <title>Sequence and assembly of the genome of Seiridium unicorne, isolate CBS 538.82, causal agent of cypress canker disease.</title>
        <authorList>
            <person name="Scali E."/>
            <person name="Rocca G.D."/>
            <person name="Danti R."/>
            <person name="Garbelotto M."/>
            <person name="Barberini S."/>
            <person name="Baroncelli R."/>
            <person name="Emiliani G."/>
        </authorList>
    </citation>
    <scope>NUCLEOTIDE SEQUENCE [LARGE SCALE GENOMIC DNA]</scope>
    <source>
        <strain evidence="1 2">BM-138-508</strain>
    </source>
</reference>
<name>A0ABR2UPE3_9PEZI</name>
<gene>
    <name evidence="1" type="ORF">SUNI508_01718</name>
</gene>
<evidence type="ECO:0000313" key="1">
    <source>
        <dbReference type="EMBL" id="KAK9416301.1"/>
    </source>
</evidence>
<protein>
    <submittedName>
        <fullName evidence="1">Uncharacterized protein</fullName>
    </submittedName>
</protein>
<evidence type="ECO:0000313" key="2">
    <source>
        <dbReference type="Proteomes" id="UP001408356"/>
    </source>
</evidence>
<sequence length="314" mass="32765">MDILTVSNVLQALAGSRHRSQMSITIENLATVTKWEPPKNLMQHKDLSMGLDRYRGAESIYTVGDQLPTVESLLRSSSQSQANSLTQSLLYQQSLLQLSHSLIPNSKSSTATMQFFKYALAAVSIGSAVAAPAPVMQARDTTVVSTVYSTVSSVKSLVEAELSNIDSVLDNVVSDDVVPLVNTALGNIVTEVNGLISDIVPLVTGLVFPLVDGELENVPDLLTEVKGLVSDIDSTVNNLLGAVVGDVLSAVKPEVKAVLVLVSPLLAPIATLAQGVVNTATGPVVSDVSGLITDIDSVANGIVSPIGGLLVKVA</sequence>